<evidence type="ECO:0000313" key="2">
    <source>
        <dbReference type="EnsemblPlants" id="PAC:32917022.CDS.1"/>
    </source>
</evidence>
<evidence type="ECO:0000313" key="1">
    <source>
        <dbReference type="EMBL" id="PNR27005.1"/>
    </source>
</evidence>
<dbReference type="Gramene" id="Pp3c26_10850V3.1">
    <property type="protein sequence ID" value="PAC:32917022.CDS.1"/>
    <property type="gene ID" value="Pp3c26_10850"/>
</dbReference>
<protein>
    <submittedName>
        <fullName evidence="1 2">Uncharacterized protein</fullName>
    </submittedName>
</protein>
<reference evidence="1 3" key="1">
    <citation type="journal article" date="2008" name="Science">
        <title>The Physcomitrella genome reveals evolutionary insights into the conquest of land by plants.</title>
        <authorList>
            <person name="Rensing S."/>
            <person name="Lang D."/>
            <person name="Zimmer A."/>
            <person name="Terry A."/>
            <person name="Salamov A."/>
            <person name="Shapiro H."/>
            <person name="Nishiyama T."/>
            <person name="Perroud P.-F."/>
            <person name="Lindquist E."/>
            <person name="Kamisugi Y."/>
            <person name="Tanahashi T."/>
            <person name="Sakakibara K."/>
            <person name="Fujita T."/>
            <person name="Oishi K."/>
            <person name="Shin-I T."/>
            <person name="Kuroki Y."/>
            <person name="Toyoda A."/>
            <person name="Suzuki Y."/>
            <person name="Hashimoto A."/>
            <person name="Yamaguchi K."/>
            <person name="Sugano A."/>
            <person name="Kohara Y."/>
            <person name="Fujiyama A."/>
            <person name="Anterola A."/>
            <person name="Aoki S."/>
            <person name="Ashton N."/>
            <person name="Barbazuk W.B."/>
            <person name="Barker E."/>
            <person name="Bennetzen J."/>
            <person name="Bezanilla M."/>
            <person name="Blankenship R."/>
            <person name="Cho S.H."/>
            <person name="Dutcher S."/>
            <person name="Estelle M."/>
            <person name="Fawcett J.A."/>
            <person name="Gundlach H."/>
            <person name="Hanada K."/>
            <person name="Heyl A."/>
            <person name="Hicks K.A."/>
            <person name="Hugh J."/>
            <person name="Lohr M."/>
            <person name="Mayer K."/>
            <person name="Melkozernov A."/>
            <person name="Murata T."/>
            <person name="Nelson D."/>
            <person name="Pils B."/>
            <person name="Prigge M."/>
            <person name="Reiss B."/>
            <person name="Renner T."/>
            <person name="Rombauts S."/>
            <person name="Rushton P."/>
            <person name="Sanderfoot A."/>
            <person name="Schween G."/>
            <person name="Shiu S.-H."/>
            <person name="Stueber K."/>
            <person name="Theodoulou F.L."/>
            <person name="Tu H."/>
            <person name="Van de Peer Y."/>
            <person name="Verrier P.J."/>
            <person name="Waters E."/>
            <person name="Wood A."/>
            <person name="Yang L."/>
            <person name="Cove D."/>
            <person name="Cuming A."/>
            <person name="Hasebe M."/>
            <person name="Lucas S."/>
            <person name="Mishler D.B."/>
            <person name="Reski R."/>
            <person name="Grigoriev I."/>
            <person name="Quatrano R.S."/>
            <person name="Boore J.L."/>
        </authorList>
    </citation>
    <scope>NUCLEOTIDE SEQUENCE [LARGE SCALE GENOMIC DNA]</scope>
    <source>
        <strain evidence="2 3">cv. Gransden 2004</strain>
    </source>
</reference>
<organism evidence="1">
    <name type="scientific">Physcomitrium patens</name>
    <name type="common">Spreading-leaved earth moss</name>
    <name type="synonym">Physcomitrella patens</name>
    <dbReference type="NCBI Taxonomy" id="3218"/>
    <lineage>
        <taxon>Eukaryota</taxon>
        <taxon>Viridiplantae</taxon>
        <taxon>Streptophyta</taxon>
        <taxon>Embryophyta</taxon>
        <taxon>Bryophyta</taxon>
        <taxon>Bryophytina</taxon>
        <taxon>Bryopsida</taxon>
        <taxon>Funariidae</taxon>
        <taxon>Funariales</taxon>
        <taxon>Funariaceae</taxon>
        <taxon>Physcomitrium</taxon>
    </lineage>
</organism>
<gene>
    <name evidence="1" type="ORF">PHYPA_030486</name>
</gene>
<sequence length="60" mass="6775">MALACTHPFVFESFQVVTISPVDTFSLQNGRVEDRVCKWACLCKFCLLVWSFGVAEALLF</sequence>
<dbReference type="Proteomes" id="UP000006727">
    <property type="component" value="Chromosome 26"/>
</dbReference>
<dbReference type="PaxDb" id="3218-PP1S6_169V6.1"/>
<dbReference type="Gramene" id="Pp3c26_10850V3.2">
    <property type="protein sequence ID" value="PAC:32917023.CDS.1"/>
    <property type="gene ID" value="Pp3c26_10850"/>
</dbReference>
<dbReference type="AlphaFoldDB" id="A0A2K1ICJ9"/>
<name>A0A2K1ICJ9_PHYPA</name>
<accession>A0A2K1ICJ9</accession>
<reference evidence="2" key="3">
    <citation type="submission" date="2020-12" db="UniProtKB">
        <authorList>
            <consortium name="EnsemblPlants"/>
        </authorList>
    </citation>
    <scope>IDENTIFICATION</scope>
</reference>
<evidence type="ECO:0000313" key="3">
    <source>
        <dbReference type="Proteomes" id="UP000006727"/>
    </source>
</evidence>
<proteinExistence type="predicted"/>
<dbReference type="EnsemblPlants" id="Pp3c26_10850V3.1">
    <property type="protein sequence ID" value="PAC:32917022.CDS.1"/>
    <property type="gene ID" value="Pp3c26_10850"/>
</dbReference>
<dbReference type="EnsemblPlants" id="Pp3c26_10850V3.2">
    <property type="protein sequence ID" value="PAC:32917023.CDS.1"/>
    <property type="gene ID" value="Pp3c26_10850"/>
</dbReference>
<dbReference type="EMBL" id="ABEU02000026">
    <property type="protein sequence ID" value="PNR27005.1"/>
    <property type="molecule type" value="Genomic_DNA"/>
</dbReference>
<reference evidence="1 3" key="2">
    <citation type="journal article" date="2018" name="Plant J.">
        <title>The Physcomitrella patens chromosome-scale assembly reveals moss genome structure and evolution.</title>
        <authorList>
            <person name="Lang D."/>
            <person name="Ullrich K.K."/>
            <person name="Murat F."/>
            <person name="Fuchs J."/>
            <person name="Jenkins J."/>
            <person name="Haas F.B."/>
            <person name="Piednoel M."/>
            <person name="Gundlach H."/>
            <person name="Van Bel M."/>
            <person name="Meyberg R."/>
            <person name="Vives C."/>
            <person name="Morata J."/>
            <person name="Symeonidi A."/>
            <person name="Hiss M."/>
            <person name="Muchero W."/>
            <person name="Kamisugi Y."/>
            <person name="Saleh O."/>
            <person name="Blanc G."/>
            <person name="Decker E.L."/>
            <person name="van Gessel N."/>
            <person name="Grimwood J."/>
            <person name="Hayes R.D."/>
            <person name="Graham S.W."/>
            <person name="Gunter L.E."/>
            <person name="McDaniel S.F."/>
            <person name="Hoernstein S.N.W."/>
            <person name="Larsson A."/>
            <person name="Li F.W."/>
            <person name="Perroud P.F."/>
            <person name="Phillips J."/>
            <person name="Ranjan P."/>
            <person name="Rokshar D.S."/>
            <person name="Rothfels C.J."/>
            <person name="Schneider L."/>
            <person name="Shu S."/>
            <person name="Stevenson D.W."/>
            <person name="Thummler F."/>
            <person name="Tillich M."/>
            <person name="Villarreal Aguilar J.C."/>
            <person name="Widiez T."/>
            <person name="Wong G.K."/>
            <person name="Wymore A."/>
            <person name="Zhang Y."/>
            <person name="Zimmer A.D."/>
            <person name="Quatrano R.S."/>
            <person name="Mayer K.F.X."/>
            <person name="Goodstein D."/>
            <person name="Casacuberta J.M."/>
            <person name="Vandepoele K."/>
            <person name="Reski R."/>
            <person name="Cuming A.C."/>
            <person name="Tuskan G.A."/>
            <person name="Maumus F."/>
            <person name="Salse J."/>
            <person name="Schmutz J."/>
            <person name="Rensing S.A."/>
        </authorList>
    </citation>
    <scope>NUCLEOTIDE SEQUENCE [LARGE SCALE GENOMIC DNA]</scope>
    <source>
        <strain evidence="2 3">cv. Gransden 2004</strain>
    </source>
</reference>
<keyword evidence="3" id="KW-1185">Reference proteome</keyword>